<dbReference type="PRINTS" id="PR01438">
    <property type="entry name" value="UNVRSLSTRESS"/>
</dbReference>
<comment type="similarity">
    <text evidence="1">Belongs to the universal stress protein A family.</text>
</comment>
<accession>A0A158I7R6</accession>
<evidence type="ECO:0000256" key="1">
    <source>
        <dbReference type="ARBA" id="ARBA00008791"/>
    </source>
</evidence>
<evidence type="ECO:0000313" key="3">
    <source>
        <dbReference type="EMBL" id="SAL52080.1"/>
    </source>
</evidence>
<dbReference type="Gene3D" id="3.40.50.12370">
    <property type="match status" value="1"/>
</dbReference>
<gene>
    <name evidence="3" type="ORF">AWB64_05590</name>
</gene>
<evidence type="ECO:0000259" key="2">
    <source>
        <dbReference type="Pfam" id="PF00582"/>
    </source>
</evidence>
<name>A0A158I7R6_CABSO</name>
<protein>
    <submittedName>
        <fullName evidence="3">Universal stress protein family protein</fullName>
    </submittedName>
</protein>
<dbReference type="Pfam" id="PF00582">
    <property type="entry name" value="Usp"/>
    <property type="match status" value="1"/>
</dbReference>
<organism evidence="3 4">
    <name type="scientific">Caballeronia sordidicola</name>
    <name type="common">Burkholderia sordidicola</name>
    <dbReference type="NCBI Taxonomy" id="196367"/>
    <lineage>
        <taxon>Bacteria</taxon>
        <taxon>Pseudomonadati</taxon>
        <taxon>Pseudomonadota</taxon>
        <taxon>Betaproteobacteria</taxon>
        <taxon>Burkholderiales</taxon>
        <taxon>Burkholderiaceae</taxon>
        <taxon>Caballeronia</taxon>
    </lineage>
</organism>
<reference evidence="3 4" key="1">
    <citation type="submission" date="2016-01" db="EMBL/GenBank/DDBJ databases">
        <authorList>
            <person name="Oliw E.H."/>
        </authorList>
    </citation>
    <scope>NUCLEOTIDE SEQUENCE [LARGE SCALE GENOMIC DNA]</scope>
    <source>
        <strain evidence="3">LMG 22029</strain>
    </source>
</reference>
<sequence>MNCATMLVHIDDSLCSDSRVDFAVELARKHNAHLIGLYIVCQDLLRPMFWPDESLDLATNEKQAAQRLARARDYFTEAARRAGIASEWRAPPGPAVETAILHARHADLLIYGQRDQADPAAYIARNFPDDVLLESGRPMILLPYAGNTERFAGTVLIAWDGGPAAARAVADALPFLRLANFVEIAVVEQHNHETVATGMELAAYLERHRVRAGVLTLPRVSGVSTGATLLNALTDTHSDLLVLGAYGHARVREIVLGGVTRTMLESMTTPVFMSH</sequence>
<dbReference type="PANTHER" id="PTHR46268:SF15">
    <property type="entry name" value="UNIVERSAL STRESS PROTEIN HP_0031"/>
    <property type="match status" value="1"/>
</dbReference>
<dbReference type="AlphaFoldDB" id="A0A158I7R6"/>
<dbReference type="PANTHER" id="PTHR46268">
    <property type="entry name" value="STRESS RESPONSE PROTEIN NHAX"/>
    <property type="match status" value="1"/>
</dbReference>
<dbReference type="InterPro" id="IPR006016">
    <property type="entry name" value="UspA"/>
</dbReference>
<dbReference type="SUPFAM" id="SSF52402">
    <property type="entry name" value="Adenine nucleotide alpha hydrolases-like"/>
    <property type="match status" value="2"/>
</dbReference>
<dbReference type="OrthoDB" id="9804721at2"/>
<dbReference type="InterPro" id="IPR006015">
    <property type="entry name" value="Universal_stress_UspA"/>
</dbReference>
<dbReference type="RefSeq" id="WP_060858559.1">
    <property type="nucleotide sequence ID" value="NZ_FCOC02000027.1"/>
</dbReference>
<evidence type="ECO:0000313" key="4">
    <source>
        <dbReference type="Proteomes" id="UP000054893"/>
    </source>
</evidence>
<proteinExistence type="inferred from homology"/>
<feature type="domain" description="UspA" evidence="2">
    <location>
        <begin position="5"/>
        <end position="140"/>
    </location>
</feature>
<dbReference type="EMBL" id="FCOC02000027">
    <property type="protein sequence ID" value="SAL52080.1"/>
    <property type="molecule type" value="Genomic_DNA"/>
</dbReference>
<dbReference type="Proteomes" id="UP000054893">
    <property type="component" value="Unassembled WGS sequence"/>
</dbReference>